<accession>A0A6A6GTR5</accession>
<evidence type="ECO:0000313" key="1">
    <source>
        <dbReference type="EMBL" id="KAF2229172.1"/>
    </source>
</evidence>
<protein>
    <recommendedName>
        <fullName evidence="3">Protein kinase domain-containing protein</fullName>
    </recommendedName>
</protein>
<dbReference type="EMBL" id="ML991872">
    <property type="protein sequence ID" value="KAF2229172.1"/>
    <property type="molecule type" value="Genomic_DNA"/>
</dbReference>
<name>A0A6A6GTR5_VIRVR</name>
<reference evidence="1" key="1">
    <citation type="journal article" date="2020" name="Stud. Mycol.">
        <title>101 Dothideomycetes genomes: a test case for predicting lifestyles and emergence of pathogens.</title>
        <authorList>
            <person name="Haridas S."/>
            <person name="Albert R."/>
            <person name="Binder M."/>
            <person name="Bloem J."/>
            <person name="Labutti K."/>
            <person name="Salamov A."/>
            <person name="Andreopoulos B."/>
            <person name="Baker S."/>
            <person name="Barry K."/>
            <person name="Bills G."/>
            <person name="Bluhm B."/>
            <person name="Cannon C."/>
            <person name="Castanera R."/>
            <person name="Culley D."/>
            <person name="Daum C."/>
            <person name="Ezra D."/>
            <person name="Gonzalez J."/>
            <person name="Henrissat B."/>
            <person name="Kuo A."/>
            <person name="Liang C."/>
            <person name="Lipzen A."/>
            <person name="Lutzoni F."/>
            <person name="Magnuson J."/>
            <person name="Mondo S."/>
            <person name="Nolan M."/>
            <person name="Ohm R."/>
            <person name="Pangilinan J."/>
            <person name="Park H.-J."/>
            <person name="Ramirez L."/>
            <person name="Alfaro M."/>
            <person name="Sun H."/>
            <person name="Tritt A."/>
            <person name="Yoshinaga Y."/>
            <person name="Zwiers L.-H."/>
            <person name="Turgeon B."/>
            <person name="Goodwin S."/>
            <person name="Spatafora J."/>
            <person name="Crous P."/>
            <person name="Grigoriev I."/>
        </authorList>
    </citation>
    <scope>NUCLEOTIDE SEQUENCE</scope>
    <source>
        <strain evidence="1">Tuck. ex Michener</strain>
    </source>
</reference>
<sequence>MPCFGVYDDLDFEIAHRLKRVGYVFGMFSGNFEDDLRQFPPKSLRELIRETCNNPPLLGDRFELANKLISAFSLFHAAGWLHKGFRSENIFFLHKADGTGVSISQPFIKGFQYSRFQIGESVKFDEEKSPDSEYYYHRTCYRQRRKEIS</sequence>
<organism evidence="1 2">
    <name type="scientific">Viridothelium virens</name>
    <name type="common">Speckled blister lichen</name>
    <name type="synonym">Trypethelium virens</name>
    <dbReference type="NCBI Taxonomy" id="1048519"/>
    <lineage>
        <taxon>Eukaryota</taxon>
        <taxon>Fungi</taxon>
        <taxon>Dikarya</taxon>
        <taxon>Ascomycota</taxon>
        <taxon>Pezizomycotina</taxon>
        <taxon>Dothideomycetes</taxon>
        <taxon>Dothideomycetes incertae sedis</taxon>
        <taxon>Trypetheliales</taxon>
        <taxon>Trypetheliaceae</taxon>
        <taxon>Viridothelium</taxon>
    </lineage>
</organism>
<dbReference type="AlphaFoldDB" id="A0A6A6GTR5"/>
<evidence type="ECO:0000313" key="2">
    <source>
        <dbReference type="Proteomes" id="UP000800092"/>
    </source>
</evidence>
<keyword evidence="2" id="KW-1185">Reference proteome</keyword>
<dbReference type="OrthoDB" id="1911848at2759"/>
<dbReference type="Proteomes" id="UP000800092">
    <property type="component" value="Unassembled WGS sequence"/>
</dbReference>
<proteinExistence type="predicted"/>
<dbReference type="PANTHER" id="PTHR37542:SF3">
    <property type="entry name" value="PRION-INHIBITION AND PROPAGATION HELO DOMAIN-CONTAINING PROTEIN"/>
    <property type="match status" value="1"/>
</dbReference>
<dbReference type="PANTHER" id="PTHR37542">
    <property type="entry name" value="HELO DOMAIN-CONTAINING PROTEIN-RELATED"/>
    <property type="match status" value="1"/>
</dbReference>
<gene>
    <name evidence="1" type="ORF">EV356DRAFT_496400</name>
</gene>
<evidence type="ECO:0008006" key="3">
    <source>
        <dbReference type="Google" id="ProtNLM"/>
    </source>
</evidence>